<keyword evidence="3" id="KW-1185">Reference proteome</keyword>
<protein>
    <submittedName>
        <fullName evidence="2">Uncharacterized protein</fullName>
    </submittedName>
</protein>
<evidence type="ECO:0000313" key="2">
    <source>
        <dbReference type="EMBL" id="SMD11030.1"/>
    </source>
</evidence>
<organism evidence="2 3">
    <name type="scientific">Primorskyibacter flagellatus</name>
    <dbReference type="NCBI Taxonomy" id="1387277"/>
    <lineage>
        <taxon>Bacteria</taxon>
        <taxon>Pseudomonadati</taxon>
        <taxon>Pseudomonadota</taxon>
        <taxon>Alphaproteobacteria</taxon>
        <taxon>Rhodobacterales</taxon>
        <taxon>Roseobacteraceae</taxon>
        <taxon>Primorskyibacter</taxon>
    </lineage>
</organism>
<proteinExistence type="predicted"/>
<evidence type="ECO:0000256" key="1">
    <source>
        <dbReference type="SAM" id="MobiDB-lite"/>
    </source>
</evidence>
<dbReference type="Proteomes" id="UP000192330">
    <property type="component" value="Unassembled WGS sequence"/>
</dbReference>
<feature type="region of interest" description="Disordered" evidence="1">
    <location>
        <begin position="156"/>
        <end position="180"/>
    </location>
</feature>
<gene>
    <name evidence="2" type="ORF">SAMN06295998_1343</name>
</gene>
<sequence>MSETRILRKPSCFPTSASKFCTQNSLAYWRGRLSISLVAICGSDPNCDDIAMGSPNRSAAPPTCRYKGRRLERRGSRRVTIDCIVDGGGKKQGRISMADPANSLPTRKVQKIWCSNSVPVAPPRRSSPLSSSLSPVFVRPGKRNDFQRIHKNLNLFSSPPSKTTNVTSNRATANIQPESK</sequence>
<dbReference type="EMBL" id="FWYD01000034">
    <property type="protein sequence ID" value="SMD11030.1"/>
    <property type="molecule type" value="Genomic_DNA"/>
</dbReference>
<dbReference type="AlphaFoldDB" id="A0A1W2EMW1"/>
<dbReference type="STRING" id="1387277.SAMN06295998_1343"/>
<accession>A0A1W2EMW1</accession>
<reference evidence="2 3" key="1">
    <citation type="submission" date="2017-04" db="EMBL/GenBank/DDBJ databases">
        <authorList>
            <person name="Afonso C.L."/>
            <person name="Miller P.J."/>
            <person name="Scott M.A."/>
            <person name="Spackman E."/>
            <person name="Goraichik I."/>
            <person name="Dimitrov K.M."/>
            <person name="Suarez D.L."/>
            <person name="Swayne D.E."/>
        </authorList>
    </citation>
    <scope>NUCLEOTIDE SEQUENCE [LARGE SCALE GENOMIC DNA]</scope>
    <source>
        <strain evidence="2 3">CGMCC 1.12644</strain>
    </source>
</reference>
<name>A0A1W2EMW1_9RHOB</name>
<evidence type="ECO:0000313" key="3">
    <source>
        <dbReference type="Proteomes" id="UP000192330"/>
    </source>
</evidence>